<dbReference type="RefSeq" id="WP_013547184.1">
    <property type="nucleotide sequence ID" value="NC_014933.1"/>
</dbReference>
<dbReference type="STRING" id="693979.Bache_1585"/>
<protein>
    <submittedName>
        <fullName evidence="1">Lipoprotein</fullName>
    </submittedName>
</protein>
<keyword evidence="2" id="KW-1185">Reference proteome</keyword>
<dbReference type="AlphaFoldDB" id="E6SWB5"/>
<reference evidence="1 2" key="2">
    <citation type="journal article" date="2011" name="Stand. Genomic Sci.">
        <title>Complete genome sequence of Bacteroides helcogenes type strain (P 36-108).</title>
        <authorList>
            <person name="Pati A."/>
            <person name="Gronow S."/>
            <person name="Zeytun A."/>
            <person name="Lapidus A."/>
            <person name="Nolan M."/>
            <person name="Hammon N."/>
            <person name="Deshpande S."/>
            <person name="Cheng J.F."/>
            <person name="Tapia R."/>
            <person name="Han C."/>
            <person name="Goodwin L."/>
            <person name="Pitluck S."/>
            <person name="Liolios K."/>
            <person name="Pagani I."/>
            <person name="Ivanova N."/>
            <person name="Mavromatis K."/>
            <person name="Chen A."/>
            <person name="Palaniappan K."/>
            <person name="Land M."/>
            <person name="Hauser L."/>
            <person name="Chang Y.J."/>
            <person name="Jeffries C.D."/>
            <person name="Detter J.C."/>
            <person name="Brambilla E."/>
            <person name="Rohde M."/>
            <person name="Goker M."/>
            <person name="Woyke T."/>
            <person name="Bristow J."/>
            <person name="Eisen J.A."/>
            <person name="Markowitz V."/>
            <person name="Hugenholtz P."/>
            <person name="Kyrpides N.C."/>
            <person name="Klenk H.P."/>
            <person name="Lucas S."/>
        </authorList>
    </citation>
    <scope>NUCLEOTIDE SEQUENCE [LARGE SCALE GENOMIC DNA]</scope>
    <source>
        <strain evidence="2">ATCC 35417 / DSM 20613 / JCM 6297 / CCUG 15421 / P 36-108</strain>
    </source>
</reference>
<sequence>MKRKIIYVIQALLVVPLLLSSCSGDEKNNNYDGMNQIYLTVTGEDTQLEEGTMASLTIEVNLTNAIQKKLTLNFAVLDDEKGVLRIENNPVTIEAGKTKGQFTVLSNRKNILMADTYFRIGISELPEGMKLNQELLIRVKPNPASAELTKEQKKLIAAYQTKYGIDLMKWIGVISCHTKIMSPASERSINFAQAFTREVDGQTVITLSEKATEDQPVLKMTENPLGLTNYMGWVLQQETVFNDEFWFAPNASPAYKAITELLGWNKQNPGIFTMMLDDIKLKKISDGKAYLDFIKTKITGGGDNTATIPFLYSFSPWEKQKQLIAEGNQLAKELEHADGTSDPNYYLMTYSVEKDDIEDNINFILPEGKIDFKNEKMTFQFSMSHSLADGYTRIYVTYEKK</sequence>
<accession>E6SWB5</accession>
<evidence type="ECO:0000313" key="1">
    <source>
        <dbReference type="EMBL" id="ADV43590.1"/>
    </source>
</evidence>
<dbReference type="Proteomes" id="UP000008630">
    <property type="component" value="Chromosome"/>
</dbReference>
<dbReference type="Pfam" id="PF16283">
    <property type="entry name" value="DUF4929"/>
    <property type="match status" value="1"/>
</dbReference>
<dbReference type="PROSITE" id="PS51257">
    <property type="entry name" value="PROKAR_LIPOPROTEIN"/>
    <property type="match status" value="1"/>
</dbReference>
<dbReference type="OrthoDB" id="1451030at2"/>
<gene>
    <name evidence="1" type="ordered locus">Bache_1585</name>
</gene>
<dbReference type="EMBL" id="CP002352">
    <property type="protein sequence ID" value="ADV43590.1"/>
    <property type="molecule type" value="Genomic_DNA"/>
</dbReference>
<dbReference type="InterPro" id="IPR032562">
    <property type="entry name" value="DUF4929"/>
</dbReference>
<keyword evidence="1" id="KW-0449">Lipoprotein</keyword>
<evidence type="ECO:0000313" key="2">
    <source>
        <dbReference type="Proteomes" id="UP000008630"/>
    </source>
</evidence>
<name>E6SWB5_BACT6</name>
<dbReference type="HOGENOM" id="CLU_056927_0_0_10"/>
<reference key="1">
    <citation type="submission" date="2010-11" db="EMBL/GenBank/DDBJ databases">
        <title>The complete genome of Bacteroides helcogenes P 36-108.</title>
        <authorList>
            <consortium name="US DOE Joint Genome Institute (JGI-PGF)"/>
            <person name="Lucas S."/>
            <person name="Copeland A."/>
            <person name="Lapidus A."/>
            <person name="Bruce D."/>
            <person name="Goodwin L."/>
            <person name="Pitluck S."/>
            <person name="Kyrpides N."/>
            <person name="Mavromatis K."/>
            <person name="Ivanova N."/>
            <person name="Zeytun A."/>
            <person name="Brettin T."/>
            <person name="Detter J.C."/>
            <person name="Tapia R."/>
            <person name="Han C."/>
            <person name="Land M."/>
            <person name="Hauser L."/>
            <person name="Markowitz V."/>
            <person name="Cheng J.-F."/>
            <person name="Hugenholtz P."/>
            <person name="Woyke T."/>
            <person name="Wu D."/>
            <person name="Gronow S."/>
            <person name="Wellnitz S."/>
            <person name="Brambilla E."/>
            <person name="Klenk H.-P."/>
            <person name="Eisen J.A."/>
        </authorList>
    </citation>
    <scope>NUCLEOTIDE SEQUENCE</scope>
    <source>
        <strain>P 36-108</strain>
    </source>
</reference>
<dbReference type="eggNOG" id="ENOG5030TNC">
    <property type="taxonomic scope" value="Bacteria"/>
</dbReference>
<dbReference type="PATRIC" id="fig|693979.3.peg.1678"/>
<proteinExistence type="predicted"/>
<dbReference type="KEGG" id="bhl:Bache_1585"/>
<organism evidence="1 2">
    <name type="scientific">Bacteroides helcogenes (strain ATCC 35417 / DSM 20613 / JCM 6297 / CCUG 15421 / P 36-108)</name>
    <dbReference type="NCBI Taxonomy" id="693979"/>
    <lineage>
        <taxon>Bacteria</taxon>
        <taxon>Pseudomonadati</taxon>
        <taxon>Bacteroidota</taxon>
        <taxon>Bacteroidia</taxon>
        <taxon>Bacteroidales</taxon>
        <taxon>Bacteroidaceae</taxon>
        <taxon>Bacteroides</taxon>
    </lineage>
</organism>